<comment type="caution">
    <text evidence="1">The sequence shown here is derived from an EMBL/GenBank/DDBJ whole genome shotgun (WGS) entry which is preliminary data.</text>
</comment>
<reference evidence="1" key="1">
    <citation type="submission" date="2019-03" db="EMBL/GenBank/DDBJ databases">
        <title>Serratia marcescens strain N2 draft genome.</title>
        <authorList>
            <person name="Yassin A."/>
            <person name="El-Kenawy N."/>
            <person name="Youssef N.H."/>
        </authorList>
    </citation>
    <scope>NUCLEOTIDE SEQUENCE [LARGE SCALE GENOMIC DNA]</scope>
    <source>
        <strain evidence="1">N2</strain>
    </source>
</reference>
<accession>A0A9X8VD26</accession>
<dbReference type="AlphaFoldDB" id="A0A9X8VD26"/>
<name>A0A9X8VD26_SERMA</name>
<proteinExistence type="predicted"/>
<dbReference type="InterPro" id="IPR021098">
    <property type="entry name" value="Phage_P22_Gp10"/>
</dbReference>
<dbReference type="EMBL" id="SPSG01003714">
    <property type="protein sequence ID" value="TFU54878.1"/>
    <property type="molecule type" value="Genomic_DNA"/>
</dbReference>
<gene>
    <name evidence="1" type="ORF">E0L31_26830</name>
</gene>
<organism evidence="1">
    <name type="scientific">Serratia marcescens</name>
    <dbReference type="NCBI Taxonomy" id="615"/>
    <lineage>
        <taxon>Bacteria</taxon>
        <taxon>Pseudomonadati</taxon>
        <taxon>Pseudomonadota</taxon>
        <taxon>Gammaproteobacteria</taxon>
        <taxon>Enterobacterales</taxon>
        <taxon>Yersiniaceae</taxon>
        <taxon>Serratia</taxon>
    </lineage>
</organism>
<dbReference type="Pfam" id="PF11134">
    <property type="entry name" value="Phage_stabilise"/>
    <property type="match status" value="1"/>
</dbReference>
<evidence type="ECO:0000313" key="1">
    <source>
        <dbReference type="EMBL" id="TFU54878.1"/>
    </source>
</evidence>
<protein>
    <submittedName>
        <fullName evidence="1">Uncharacterized protein</fullName>
    </submittedName>
</protein>
<sequence>MAHSINSQGIAADGKLLLYGYASKALKTLDNWPETETTQPGYEKTLSQWTFDPDGANGFYVPDEAHKGALTITLTPTSNGGVVGESLSLTEQQWNVPVSQTDPGDGKPWLTDVLVSGTKTSGTVVTLSWTYHGPGTDATEVVVTLKVEEIVTRYAQYEIGDVRDICHNRGRYVWVKDGSNTFGVTDLDDESHPDRNRPFYSTESMPDELIGVESWRDLVVCFGTRTIEYFSLTGSSAPTDPIYMSQPSLMVEVGIAGTHCKCAYGDAFAIISHVSCGAPSVYIIDSGSKKPIATAAIEKILSNYPLDELATAVMETVRFEAHELLLIHLPRHVLCFDGAVSADGPQWCVLKSGVESDIYRGVDFLHDGGTITLGDKREPITGRLDFSLASQYGDATELLLYTPLVKADNTTLFDFEIESAAGLAQRAERLFLSATTDGSNYGREQLINSNDTFRYDARVLWRQVGRCRKNIGFRVRLITRTPASLALCQIRGGNG</sequence>